<accession>A0A8K1CL50</accession>
<protein>
    <submittedName>
        <fullName evidence="1">Uncharacterized protein</fullName>
    </submittedName>
</protein>
<keyword evidence="2" id="KW-1185">Reference proteome</keyword>
<dbReference type="AlphaFoldDB" id="A0A8K1CL50"/>
<dbReference type="Proteomes" id="UP000794436">
    <property type="component" value="Unassembled WGS sequence"/>
</dbReference>
<evidence type="ECO:0000313" key="2">
    <source>
        <dbReference type="Proteomes" id="UP000794436"/>
    </source>
</evidence>
<dbReference type="EMBL" id="SPLM01000038">
    <property type="protein sequence ID" value="TMW64968.1"/>
    <property type="molecule type" value="Genomic_DNA"/>
</dbReference>
<gene>
    <name evidence="1" type="ORF">Poli38472_009135</name>
</gene>
<reference evidence="1" key="1">
    <citation type="submission" date="2019-03" db="EMBL/GenBank/DDBJ databases">
        <title>Long read genome sequence of the mycoparasitic Pythium oligandrum ATCC 38472 isolated from sugarbeet rhizosphere.</title>
        <authorList>
            <person name="Gaulin E."/>
        </authorList>
    </citation>
    <scope>NUCLEOTIDE SEQUENCE</scope>
    <source>
        <strain evidence="1">ATCC 38472_TT</strain>
    </source>
</reference>
<name>A0A8K1CL50_PYTOL</name>
<sequence length="411" mass="46891">MEVDDDVLLEAFLAVVKEDPAASALIFETGDAGLSESTSFMKNEGQEVVQRSAKKPRTCQLKSELETLRASAQALEEQLQELRRLRGPNHRGSQRIELLLGATSRKSRRLRATGSSVWRDLAIRQYQQLERGKLLNHRLRDAVRDHSRVIEELQRLARHRQRAVALTSPSSTFHCLNCWDLRSNPQLHKTLTQLAEDLHQVLRMHLRGQRLQSPPSVFQSLKLSEFSKVQYTEELQRRTKNVIMTLSGGFVASIPCHELSKTVWRHYGCGDVKMGHSDLMLGTLVDAQGQGADIMTQHGRFQCTRVIQRYNEGDCEIIVIKGRMQPCESNARYIATSFEEWFILQPVEETVMLERPVNRVMYSQVSTITVDSTIPHAAVNSIVKFFIEWTQKEVRNLQGEIDQAMLASWAT</sequence>
<organism evidence="1 2">
    <name type="scientific">Pythium oligandrum</name>
    <name type="common">Mycoparasitic fungus</name>
    <dbReference type="NCBI Taxonomy" id="41045"/>
    <lineage>
        <taxon>Eukaryota</taxon>
        <taxon>Sar</taxon>
        <taxon>Stramenopiles</taxon>
        <taxon>Oomycota</taxon>
        <taxon>Peronosporomycetes</taxon>
        <taxon>Pythiales</taxon>
        <taxon>Pythiaceae</taxon>
        <taxon>Pythium</taxon>
    </lineage>
</organism>
<comment type="caution">
    <text evidence="1">The sequence shown here is derived from an EMBL/GenBank/DDBJ whole genome shotgun (WGS) entry which is preliminary data.</text>
</comment>
<evidence type="ECO:0000313" key="1">
    <source>
        <dbReference type="EMBL" id="TMW64968.1"/>
    </source>
</evidence>
<proteinExistence type="predicted"/>